<dbReference type="RefSeq" id="WP_166352177.1">
    <property type="nucleotide sequence ID" value="NZ_CP088280.1"/>
</dbReference>
<organism evidence="2">
    <name type="scientific">Bradyrhizobium barranii subsp. barranii</name>
    <dbReference type="NCBI Taxonomy" id="2823807"/>
    <lineage>
        <taxon>Bacteria</taxon>
        <taxon>Pseudomonadati</taxon>
        <taxon>Pseudomonadota</taxon>
        <taxon>Alphaproteobacteria</taxon>
        <taxon>Hyphomicrobiales</taxon>
        <taxon>Nitrobacteraceae</taxon>
        <taxon>Bradyrhizobium</taxon>
        <taxon>Bradyrhizobium barranii</taxon>
    </lineage>
</organism>
<dbReference type="AlphaFoldDB" id="A0A7Z0QG29"/>
<reference evidence="2" key="2">
    <citation type="submission" date="2020-06" db="EMBL/GenBank/DDBJ databases">
        <title>Whole Genome Sequence of Bradyrhizobium sp. Strain 323S2.</title>
        <authorList>
            <person name="Bromfield E.S.P."/>
        </authorList>
    </citation>
    <scope>NUCLEOTIDE SEQUENCE [LARGE SCALE GENOMIC DNA]</scope>
    <source>
        <strain evidence="2">323S2</strain>
    </source>
</reference>
<accession>A0A7Z0QG29</accession>
<evidence type="ECO:0000313" key="2">
    <source>
        <dbReference type="EMBL" id="NYY93786.1"/>
    </source>
</evidence>
<evidence type="ECO:0000313" key="3">
    <source>
        <dbReference type="EMBL" id="UGX90314.1"/>
    </source>
</evidence>
<dbReference type="EMBL" id="CP088280">
    <property type="protein sequence ID" value="UGX90314.1"/>
    <property type="molecule type" value="Genomic_DNA"/>
</dbReference>
<reference evidence="3 4" key="3">
    <citation type="journal article" date="2022" name="Int. J. Syst. Evol. Microbiol.">
        <title>Strains of Bradyrhizobium barranii sp. nov. associated with legumes native to Canada are symbionts of soybeans and belong to different subspecies (subsp. barranii subsp. nov. and subsp. apii subsp. nov.) and symbiovars (sv. glycinearum and sv. septentrionale).</title>
        <authorList>
            <person name="Bromfield E.S.P."/>
            <person name="Cloutier S."/>
            <person name="Wasai-Hara S."/>
            <person name="Minamisawa K."/>
        </authorList>
    </citation>
    <scope>NUCLEOTIDE SEQUENCE [LARGE SCALE GENOMIC DNA]</scope>
    <source>
        <strain evidence="3 4">323S2</strain>
    </source>
</reference>
<reference evidence="3 4" key="1">
    <citation type="journal article" date="2017" name="Syst. Appl. Microbiol.">
        <title>Soybeans inoculated with root zone soils of Canadian native legumes harbour diverse and novel Bradyrhizobium spp. that possess agricultural potential.</title>
        <authorList>
            <person name="Bromfield E.S.P."/>
            <person name="Cloutier S."/>
            <person name="Tambong J.T."/>
            <person name="Tran Thi T.V."/>
        </authorList>
    </citation>
    <scope>NUCLEOTIDE SEQUENCE [LARGE SCALE GENOMIC DNA]</scope>
    <source>
        <strain evidence="3 4">323S2</strain>
    </source>
</reference>
<gene>
    <name evidence="3" type="ORF">G6321_00031255</name>
    <name evidence="2" type="ORF">G6321_37015</name>
</gene>
<feature type="domain" description="DNA circulation N-terminal" evidence="1">
    <location>
        <begin position="14"/>
        <end position="94"/>
    </location>
</feature>
<protein>
    <submittedName>
        <fullName evidence="2">DNA circularization N-terminal domain-containing protein</fullName>
    </submittedName>
</protein>
<proteinExistence type="predicted"/>
<name>A0A7Z0QG29_9BRAD</name>
<evidence type="ECO:0000259" key="1">
    <source>
        <dbReference type="Pfam" id="PF07157"/>
    </source>
</evidence>
<dbReference type="Proteomes" id="UP000564836">
    <property type="component" value="Chromosome"/>
</dbReference>
<sequence length="165" mass="18308">MQIRDVHNPWRDRYQTASFRGAFFHVETDARASGRRVVLHEYPKRDDPYAEDMGRAARRFQVQGYLIGPNYLQQKDALITALEADGPGTLRLPMPYMGEDIDVMAGPYTVTESREKGGMCALEMDFIEYGTPGFEADSASVDTQGAISSAAQAVEAMTANMMVSI</sequence>
<dbReference type="InterPro" id="IPR009826">
    <property type="entry name" value="DNA_circ_N"/>
</dbReference>
<evidence type="ECO:0000313" key="4">
    <source>
        <dbReference type="Proteomes" id="UP000564836"/>
    </source>
</evidence>
<dbReference type="EMBL" id="JACBFH010000001">
    <property type="protein sequence ID" value="NYY93786.1"/>
    <property type="molecule type" value="Genomic_DNA"/>
</dbReference>
<dbReference type="Pfam" id="PF07157">
    <property type="entry name" value="DNA_circ_N"/>
    <property type="match status" value="1"/>
</dbReference>